<reference evidence="3 4" key="1">
    <citation type="submission" date="2018-05" db="EMBL/GenBank/DDBJ databases">
        <title>Flavobacterium sp. strain IMCC34759, incomplete genome.</title>
        <authorList>
            <person name="Joung Y."/>
            <person name="Cho J."/>
        </authorList>
    </citation>
    <scope>NUCLEOTIDE SEQUENCE [LARGE SCALE GENOMIC DNA]</scope>
    <source>
        <strain evidence="3 4">IMCC34759</strain>
    </source>
</reference>
<name>A0A2V4BJJ4_9FLAO</name>
<feature type="domain" description="Pyrrolo-quinoline quinone repeat" evidence="2">
    <location>
        <begin position="158"/>
        <end position="301"/>
    </location>
</feature>
<gene>
    <name evidence="3" type="ORF">DMB65_19405</name>
</gene>
<dbReference type="Pfam" id="PF13360">
    <property type="entry name" value="PQQ_2"/>
    <property type="match status" value="1"/>
</dbReference>
<protein>
    <submittedName>
        <fullName evidence="3">Pyrrolo-quinoline quinone</fullName>
    </submittedName>
</protein>
<organism evidence="3 4">
    <name type="scientific">Flavobacterium cheongpyeongense</name>
    <dbReference type="NCBI Taxonomy" id="2212651"/>
    <lineage>
        <taxon>Bacteria</taxon>
        <taxon>Pseudomonadati</taxon>
        <taxon>Bacteroidota</taxon>
        <taxon>Flavobacteriia</taxon>
        <taxon>Flavobacteriales</taxon>
        <taxon>Flavobacteriaceae</taxon>
        <taxon>Flavobacterium</taxon>
    </lineage>
</organism>
<dbReference type="SMART" id="SM00564">
    <property type="entry name" value="PQQ"/>
    <property type="match status" value="6"/>
</dbReference>
<sequence>MKKKLITLLFVFTVINVFAQISIIAEPEKNNPAAAEVLPLSDALAYKSIKPVAKIPLYENGILIYDYDGNLFSYDLDSETIVWTVKAADAHTPMCGNKITLHDGVVYVPFINGEIFAVDNQDGSVFWKARIGDSKDQIILKDQIPVISNGKLYVTAQNQTIYALNLKDGSLAWKYKLDVVNNDIPVLSFGNKVFTPSGPNFYSFDAATGKVLNQKSLDQNMSGKPVTDGENVFVASDKDMLFALSLDKLDVLWQFKIEENQNNIRERIFCKDNKVYFGTQGTTGSSIYAVDSKTGAQIWKTDFKEDSIEYMTELDDNIWGYTRKGKLFQLDLNGEMLFETKLTTMPISNLEFPVGDSLYYYCDAGLIQYELEGKDENVMYMRTSILDTIYSAYVKIIR</sequence>
<comment type="caution">
    <text evidence="3">The sequence shown here is derived from an EMBL/GenBank/DDBJ whole genome shotgun (WGS) entry which is preliminary data.</text>
</comment>
<evidence type="ECO:0000313" key="3">
    <source>
        <dbReference type="EMBL" id="PXY39148.1"/>
    </source>
</evidence>
<dbReference type="OrthoDB" id="7012117at2"/>
<dbReference type="PANTHER" id="PTHR34512:SF30">
    <property type="entry name" value="OUTER MEMBRANE PROTEIN ASSEMBLY FACTOR BAMB"/>
    <property type="match status" value="1"/>
</dbReference>
<dbReference type="InterPro" id="IPR011047">
    <property type="entry name" value="Quinoprotein_ADH-like_sf"/>
</dbReference>
<accession>A0A2V4BJJ4</accession>
<dbReference type="Proteomes" id="UP000247903">
    <property type="component" value="Unassembled WGS sequence"/>
</dbReference>
<dbReference type="InterPro" id="IPR015943">
    <property type="entry name" value="WD40/YVTN_repeat-like_dom_sf"/>
</dbReference>
<keyword evidence="4" id="KW-1185">Reference proteome</keyword>
<proteinExistence type="predicted"/>
<dbReference type="InterPro" id="IPR002372">
    <property type="entry name" value="PQQ_rpt_dom"/>
</dbReference>
<dbReference type="AlphaFoldDB" id="A0A2V4BJJ4"/>
<evidence type="ECO:0000313" key="4">
    <source>
        <dbReference type="Proteomes" id="UP000247903"/>
    </source>
</evidence>
<feature type="chain" id="PRO_5016150470" evidence="1">
    <location>
        <begin position="20"/>
        <end position="398"/>
    </location>
</feature>
<evidence type="ECO:0000256" key="1">
    <source>
        <dbReference type="SAM" id="SignalP"/>
    </source>
</evidence>
<dbReference type="InterPro" id="IPR018391">
    <property type="entry name" value="PQQ_b-propeller_rpt"/>
</dbReference>
<dbReference type="RefSeq" id="WP_110308292.1">
    <property type="nucleotide sequence ID" value="NZ_QJHK01000024.1"/>
</dbReference>
<feature type="signal peptide" evidence="1">
    <location>
        <begin position="1"/>
        <end position="19"/>
    </location>
</feature>
<keyword evidence="1" id="KW-0732">Signal</keyword>
<dbReference type="Gene3D" id="2.130.10.10">
    <property type="entry name" value="YVTN repeat-like/Quinoprotein amine dehydrogenase"/>
    <property type="match status" value="1"/>
</dbReference>
<evidence type="ECO:0000259" key="2">
    <source>
        <dbReference type="Pfam" id="PF13360"/>
    </source>
</evidence>
<dbReference type="EMBL" id="QJHK01000024">
    <property type="protein sequence ID" value="PXY39148.1"/>
    <property type="molecule type" value="Genomic_DNA"/>
</dbReference>
<dbReference type="SUPFAM" id="SSF50998">
    <property type="entry name" value="Quinoprotein alcohol dehydrogenase-like"/>
    <property type="match status" value="2"/>
</dbReference>
<dbReference type="PANTHER" id="PTHR34512">
    <property type="entry name" value="CELL SURFACE PROTEIN"/>
    <property type="match status" value="1"/>
</dbReference>